<feature type="DNA-binding region" description="H-T-H motif" evidence="4">
    <location>
        <begin position="29"/>
        <end position="48"/>
    </location>
</feature>
<evidence type="ECO:0000313" key="6">
    <source>
        <dbReference type="EMBL" id="CAL18198.1"/>
    </source>
</evidence>
<dbReference type="AlphaFoldDB" id="Q0VKV0"/>
<protein>
    <submittedName>
        <fullName evidence="6">Transcriptional regulator, TetR family</fullName>
    </submittedName>
</protein>
<dbReference type="SUPFAM" id="SSF48498">
    <property type="entry name" value="Tetracyclin repressor-like, C-terminal domain"/>
    <property type="match status" value="1"/>
</dbReference>
<dbReference type="PANTHER" id="PTHR47506">
    <property type="entry name" value="TRANSCRIPTIONAL REGULATORY PROTEIN"/>
    <property type="match status" value="1"/>
</dbReference>
<reference evidence="6 7" key="1">
    <citation type="journal article" date="2006" name="Nat. Biotechnol.">
        <title>Genome sequence of the ubiquitous hydrocarbon-degrading marine bacterium Alcanivorax borkumensis.</title>
        <authorList>
            <person name="Schneiker S."/>
            <person name="Martins dos Santos V.A.P."/>
            <person name="Bartels D."/>
            <person name="Bekel T."/>
            <person name="Brecht M."/>
            <person name="Buhrmester J."/>
            <person name="Chernikova T.N."/>
            <person name="Denaro R."/>
            <person name="Ferrer M."/>
            <person name="Gertler C."/>
            <person name="Goesmann A."/>
            <person name="Golyshina O.V."/>
            <person name="Kaminski F."/>
            <person name="Khachane A.N."/>
            <person name="Lang S."/>
            <person name="Linke B."/>
            <person name="McHardy A.C."/>
            <person name="Meyer F."/>
            <person name="Nechitaylo T."/>
            <person name="Puehler A."/>
            <person name="Regenhardt D."/>
            <person name="Rupp O."/>
            <person name="Sabirova J.S."/>
            <person name="Selbitschka W."/>
            <person name="Yakimov M.M."/>
            <person name="Timmis K.N."/>
            <person name="Vorhoelter F.-J."/>
            <person name="Weidner S."/>
            <person name="Kaiser O."/>
            <person name="Golyshin P.N."/>
        </authorList>
    </citation>
    <scope>NUCLEOTIDE SEQUENCE [LARGE SCALE GENOMIC DNA]</scope>
    <source>
        <strain evidence="7">ATCC 700651 / DSM 11573 / NCIMB 13689 / SK2</strain>
    </source>
</reference>
<dbReference type="Gene3D" id="1.10.10.60">
    <property type="entry name" value="Homeodomain-like"/>
    <property type="match status" value="1"/>
</dbReference>
<dbReference type="SUPFAM" id="SSF46689">
    <property type="entry name" value="Homeodomain-like"/>
    <property type="match status" value="1"/>
</dbReference>
<evidence type="ECO:0000256" key="3">
    <source>
        <dbReference type="ARBA" id="ARBA00023163"/>
    </source>
</evidence>
<dbReference type="Gene3D" id="1.10.357.10">
    <property type="entry name" value="Tetracycline Repressor, domain 2"/>
    <property type="match status" value="1"/>
</dbReference>
<keyword evidence="1" id="KW-0805">Transcription regulation</keyword>
<sequence length="202" mass="22777">MPRVVAYDRQDCLEKAMTLFWQKGFHGTTLKDIEHTLNMRPGSIYAAFGNKESLYSQALDLYAGTIGRGFLEKLKEKGTPLEGLADYVHELGNLRDINPPSRACMLVKGLLETGDETPALQRKIETRLADMERIFRQAFTEAHEAGQIRDPDLSAHQPDRLARRLQCEVMGLRAFAQRSGDQEELKLLAEDIAQSLLSMQAE</sequence>
<gene>
    <name evidence="6" type="ordered locus">ABO_2750</name>
</gene>
<organism evidence="6 7">
    <name type="scientific">Alcanivorax borkumensis (strain ATCC 700651 / DSM 11573 / NCIMB 13689 / SK2)</name>
    <dbReference type="NCBI Taxonomy" id="393595"/>
    <lineage>
        <taxon>Bacteria</taxon>
        <taxon>Pseudomonadati</taxon>
        <taxon>Pseudomonadota</taxon>
        <taxon>Gammaproteobacteria</taxon>
        <taxon>Oceanospirillales</taxon>
        <taxon>Alcanivoracaceae</taxon>
        <taxon>Alcanivorax</taxon>
    </lineage>
</organism>
<dbReference type="Proteomes" id="UP000008871">
    <property type="component" value="Chromosome"/>
</dbReference>
<keyword evidence="7" id="KW-1185">Reference proteome</keyword>
<dbReference type="EMBL" id="AM286690">
    <property type="protein sequence ID" value="CAL18198.1"/>
    <property type="molecule type" value="Genomic_DNA"/>
</dbReference>
<dbReference type="eggNOG" id="COG1309">
    <property type="taxonomic scope" value="Bacteria"/>
</dbReference>
<dbReference type="InterPro" id="IPR001647">
    <property type="entry name" value="HTH_TetR"/>
</dbReference>
<feature type="domain" description="HTH tetR-type" evidence="5">
    <location>
        <begin position="6"/>
        <end position="66"/>
    </location>
</feature>
<proteinExistence type="predicted"/>
<accession>Q0VKV0</accession>
<dbReference type="PROSITE" id="PS50977">
    <property type="entry name" value="HTH_TETR_2"/>
    <property type="match status" value="1"/>
</dbReference>
<dbReference type="GO" id="GO:0003677">
    <property type="term" value="F:DNA binding"/>
    <property type="evidence" value="ECO:0007669"/>
    <property type="project" value="UniProtKB-UniRule"/>
</dbReference>
<dbReference type="InterPro" id="IPR009057">
    <property type="entry name" value="Homeodomain-like_sf"/>
</dbReference>
<dbReference type="KEGG" id="abo:ABO_2750"/>
<dbReference type="STRING" id="393595.ABO_2750"/>
<keyword evidence="2 4" id="KW-0238">DNA-binding</keyword>
<evidence type="ECO:0000259" key="5">
    <source>
        <dbReference type="PROSITE" id="PS50977"/>
    </source>
</evidence>
<evidence type="ECO:0000256" key="4">
    <source>
        <dbReference type="PROSITE-ProRule" id="PRU00335"/>
    </source>
</evidence>
<dbReference type="PANTHER" id="PTHR47506:SF10">
    <property type="entry name" value="TRANSCRIPTIONAL REGULATORY PROTEIN"/>
    <property type="match status" value="1"/>
</dbReference>
<name>Q0VKV0_ALCBS</name>
<evidence type="ECO:0000313" key="7">
    <source>
        <dbReference type="Proteomes" id="UP000008871"/>
    </source>
</evidence>
<keyword evidence="3" id="KW-0804">Transcription</keyword>
<dbReference type="Pfam" id="PF00440">
    <property type="entry name" value="TetR_N"/>
    <property type="match status" value="1"/>
</dbReference>
<evidence type="ECO:0000256" key="2">
    <source>
        <dbReference type="ARBA" id="ARBA00023125"/>
    </source>
</evidence>
<evidence type="ECO:0000256" key="1">
    <source>
        <dbReference type="ARBA" id="ARBA00023015"/>
    </source>
</evidence>
<dbReference type="HOGENOM" id="CLU_069356_28_0_6"/>
<dbReference type="InterPro" id="IPR036271">
    <property type="entry name" value="Tet_transcr_reg_TetR-rel_C_sf"/>
</dbReference>